<dbReference type="AlphaFoldDB" id="A0A8H5BE83"/>
<evidence type="ECO:0000256" key="1">
    <source>
        <dbReference type="SAM" id="MobiDB-lite"/>
    </source>
</evidence>
<dbReference type="EMBL" id="JAACJJ010000028">
    <property type="protein sequence ID" value="KAF5321579.1"/>
    <property type="molecule type" value="Genomic_DNA"/>
</dbReference>
<feature type="compositionally biased region" description="Acidic residues" evidence="1">
    <location>
        <begin position="316"/>
        <end position="344"/>
    </location>
</feature>
<feature type="compositionally biased region" description="Acidic residues" evidence="1">
    <location>
        <begin position="356"/>
        <end position="370"/>
    </location>
</feature>
<proteinExistence type="predicted"/>
<accession>A0A8H5BE83</accession>
<keyword evidence="3" id="KW-1185">Reference proteome</keyword>
<dbReference type="Proteomes" id="UP000567179">
    <property type="component" value="Unassembled WGS sequence"/>
</dbReference>
<protein>
    <submittedName>
        <fullName evidence="2">Uncharacterized protein</fullName>
    </submittedName>
</protein>
<feature type="compositionally biased region" description="Polar residues" evidence="1">
    <location>
        <begin position="393"/>
        <end position="405"/>
    </location>
</feature>
<organism evidence="2 3">
    <name type="scientific">Psilocybe cf. subviscida</name>
    <dbReference type="NCBI Taxonomy" id="2480587"/>
    <lineage>
        <taxon>Eukaryota</taxon>
        <taxon>Fungi</taxon>
        <taxon>Dikarya</taxon>
        <taxon>Basidiomycota</taxon>
        <taxon>Agaricomycotina</taxon>
        <taxon>Agaricomycetes</taxon>
        <taxon>Agaricomycetidae</taxon>
        <taxon>Agaricales</taxon>
        <taxon>Agaricineae</taxon>
        <taxon>Strophariaceae</taxon>
        <taxon>Psilocybe</taxon>
    </lineage>
</organism>
<reference evidence="2 3" key="1">
    <citation type="journal article" date="2020" name="ISME J.">
        <title>Uncovering the hidden diversity of litter-decomposition mechanisms in mushroom-forming fungi.</title>
        <authorList>
            <person name="Floudas D."/>
            <person name="Bentzer J."/>
            <person name="Ahren D."/>
            <person name="Johansson T."/>
            <person name="Persson P."/>
            <person name="Tunlid A."/>
        </authorList>
    </citation>
    <scope>NUCLEOTIDE SEQUENCE [LARGE SCALE GENOMIC DNA]</scope>
    <source>
        <strain evidence="2 3">CBS 101986</strain>
    </source>
</reference>
<evidence type="ECO:0000313" key="2">
    <source>
        <dbReference type="EMBL" id="KAF5321579.1"/>
    </source>
</evidence>
<sequence length="434" mass="48386">MAPSETLYTCIDYFGVSHESVTFNPPQPGAHILNIDCDRLNYPPEGTARAHNKRAHARLAKIVARDKAYDLEKRIDAICVHDAGPTKAMWAIFKDLNPRHLALIGGFDETCRFKPLMTMTKWNRLESLYLGGICNPGYTLCLPPFVLRTLRSLTLDCCLDLDFRTVGGANPVLCLESLDMRNNDVGRSAAMLLDNFPSIKRFLRRLTIDSISSGYDTEGERTGIRRVLAECTRLTDVKLALRPHHAVGIAGFLPPSVQRVEFEGMCGAALLPLMMDDWIARAKDPTWAPDLRYLEFNVELGVELDYELETNSGEEDLYFWDDYPEEDDDTDTGDELDLGFDVDTESVITPEASPVSDDDSEEDADDDIDLDNLFGISQGRPSRMGPGGEGNMTVKQENQGSSQKAPSEFDKALQAKKQELLDILRSSRPGVELV</sequence>
<name>A0A8H5BE83_9AGAR</name>
<dbReference type="OrthoDB" id="3267648at2759"/>
<evidence type="ECO:0000313" key="3">
    <source>
        <dbReference type="Proteomes" id="UP000567179"/>
    </source>
</evidence>
<gene>
    <name evidence="2" type="ORF">D9619_001547</name>
</gene>
<feature type="region of interest" description="Disordered" evidence="1">
    <location>
        <begin position="316"/>
        <end position="413"/>
    </location>
</feature>
<comment type="caution">
    <text evidence="2">The sequence shown here is derived from an EMBL/GenBank/DDBJ whole genome shotgun (WGS) entry which is preliminary data.</text>
</comment>